<evidence type="ECO:0000256" key="2">
    <source>
        <dbReference type="ARBA" id="ARBA00018953"/>
    </source>
</evidence>
<dbReference type="Proteomes" id="UP000024547">
    <property type="component" value="Unassembled WGS sequence"/>
</dbReference>
<dbReference type="SMART" id="SM00827">
    <property type="entry name" value="PKS_AT"/>
    <property type="match status" value="1"/>
</dbReference>
<dbReference type="AlphaFoldDB" id="A0A059E0G3"/>
<feature type="domain" description="Malonyl-CoA:ACP transacylase (MAT)" evidence="8">
    <location>
        <begin position="32"/>
        <end position="317"/>
    </location>
</feature>
<dbReference type="Pfam" id="PF00698">
    <property type="entry name" value="Acyl_transf_1"/>
    <property type="match status" value="1"/>
</dbReference>
<comment type="catalytic activity">
    <reaction evidence="5 6">
        <text>holo-[ACP] + malonyl-CoA = malonyl-[ACP] + CoA</text>
        <dbReference type="Rhea" id="RHEA:41792"/>
        <dbReference type="Rhea" id="RHEA-COMP:9623"/>
        <dbReference type="Rhea" id="RHEA-COMP:9685"/>
        <dbReference type="ChEBI" id="CHEBI:57287"/>
        <dbReference type="ChEBI" id="CHEBI:57384"/>
        <dbReference type="ChEBI" id="CHEBI:64479"/>
        <dbReference type="ChEBI" id="CHEBI:78449"/>
        <dbReference type="EC" id="2.3.1.39"/>
    </reaction>
</comment>
<proteinExistence type="inferred from homology"/>
<comment type="similarity">
    <text evidence="6">Belongs to the fabD family.</text>
</comment>
<name>A0A059E0G3_9PROT</name>
<dbReference type="InterPro" id="IPR004410">
    <property type="entry name" value="Malonyl_CoA-ACP_transAc_FabD"/>
</dbReference>
<sequence length="341" mass="35613">MRLFFKRLLTFAVTFNHGRNLENTDMKKFALIFPGQGSQEIGMGKALADAFQSARDVFTEVDEALGQDLSKLMWAGDIEELTLTANTQPALMAHSIAAARALESEFGLSAKDAAYVAGHSLGEYSALAAAGSIGLSDTAKLLRIRGNAMQAAVQPGEGAMAALLGVDIEQAEAACAAGRETGGACDIANDNAPGQLVISGRKDAVEAACAHAKDNGVKKAMLLNVSAPFHCSLMQPAADAMAEALADVAISSPATELVANVSASAVNDPEIIRKNLISQVTGRVRWTESVQFMVAQGVEATGEAGNGKVLTVMQRRIEKALNGFTLGTPEDLEAFAEAMKG</sequence>
<evidence type="ECO:0000259" key="8">
    <source>
        <dbReference type="SMART" id="SM00827"/>
    </source>
</evidence>
<evidence type="ECO:0000256" key="4">
    <source>
        <dbReference type="ARBA" id="ARBA00023315"/>
    </source>
</evidence>
<dbReference type="InterPro" id="IPR014043">
    <property type="entry name" value="Acyl_transferase_dom"/>
</dbReference>
<evidence type="ECO:0000256" key="5">
    <source>
        <dbReference type="ARBA" id="ARBA00048462"/>
    </source>
</evidence>
<dbReference type="NCBIfam" id="TIGR00128">
    <property type="entry name" value="fabD"/>
    <property type="match status" value="1"/>
</dbReference>
<feature type="active site" evidence="7">
    <location>
        <position position="230"/>
    </location>
</feature>
<dbReference type="PIRSF" id="PIRSF000446">
    <property type="entry name" value="Mct"/>
    <property type="match status" value="1"/>
</dbReference>
<dbReference type="SUPFAM" id="SSF55048">
    <property type="entry name" value="Probable ACP-binding domain of malonyl-CoA ACP transacylase"/>
    <property type="match status" value="1"/>
</dbReference>
<keyword evidence="4 6" id="KW-0012">Acyltransferase</keyword>
<evidence type="ECO:0000313" key="9">
    <source>
        <dbReference type="EMBL" id="KCZ60335.1"/>
    </source>
</evidence>
<dbReference type="FunFam" id="3.30.70.250:FF:000001">
    <property type="entry name" value="Malonyl CoA-acyl carrier protein transacylase"/>
    <property type="match status" value="1"/>
</dbReference>
<dbReference type="InterPro" id="IPR016035">
    <property type="entry name" value="Acyl_Trfase/lysoPLipase"/>
</dbReference>
<evidence type="ECO:0000256" key="6">
    <source>
        <dbReference type="PIRNR" id="PIRNR000446"/>
    </source>
</evidence>
<dbReference type="InterPro" id="IPR001227">
    <property type="entry name" value="Ac_transferase_dom_sf"/>
</dbReference>
<protein>
    <recommendedName>
        <fullName evidence="2 6">Malonyl CoA-acyl carrier protein transacylase</fullName>
        <ecNumber evidence="1 6">2.3.1.39</ecNumber>
    </recommendedName>
</protein>
<dbReference type="GO" id="GO:0004314">
    <property type="term" value="F:[acyl-carrier-protein] S-malonyltransferase activity"/>
    <property type="evidence" value="ECO:0007669"/>
    <property type="project" value="UniProtKB-EC"/>
</dbReference>
<keyword evidence="3 6" id="KW-0808">Transferase</keyword>
<reference evidence="9 10" key="1">
    <citation type="journal article" date="2014" name="Antonie Van Leeuwenhoek">
        <title>Hyphomonas beringensis sp. nov. and Hyphomonas chukchiensis sp. nov., isolated from surface seawater of the Bering Sea and Chukchi Sea.</title>
        <authorList>
            <person name="Li C."/>
            <person name="Lai Q."/>
            <person name="Li G."/>
            <person name="Dong C."/>
            <person name="Wang J."/>
            <person name="Liao Y."/>
            <person name="Shao Z."/>
        </authorList>
    </citation>
    <scope>NUCLEOTIDE SEQUENCE [LARGE SCALE GENOMIC DNA]</scope>
    <source>
        <strain evidence="9 10">22II1-22F38</strain>
    </source>
</reference>
<organism evidence="9 10">
    <name type="scientific">Hyphomonas atlantica</name>
    <dbReference type="NCBI Taxonomy" id="1280948"/>
    <lineage>
        <taxon>Bacteria</taxon>
        <taxon>Pseudomonadati</taxon>
        <taxon>Pseudomonadota</taxon>
        <taxon>Alphaproteobacteria</taxon>
        <taxon>Hyphomonadales</taxon>
        <taxon>Hyphomonadaceae</taxon>
        <taxon>Hyphomonas</taxon>
    </lineage>
</organism>
<dbReference type="eggNOG" id="COG0331">
    <property type="taxonomic scope" value="Bacteria"/>
</dbReference>
<dbReference type="PANTHER" id="PTHR42681">
    <property type="entry name" value="MALONYL-COA-ACYL CARRIER PROTEIN TRANSACYLASE, MITOCHONDRIAL"/>
    <property type="match status" value="1"/>
</dbReference>
<comment type="caution">
    <text evidence="9">The sequence shown here is derived from an EMBL/GenBank/DDBJ whole genome shotgun (WGS) entry which is preliminary data.</text>
</comment>
<dbReference type="EMBL" id="AWFH01000023">
    <property type="protein sequence ID" value="KCZ60335.1"/>
    <property type="molecule type" value="Genomic_DNA"/>
</dbReference>
<dbReference type="EC" id="2.3.1.39" evidence="1 6"/>
<dbReference type="PATRIC" id="fig|1280948.3.peg.2053"/>
<evidence type="ECO:0000256" key="1">
    <source>
        <dbReference type="ARBA" id="ARBA00013258"/>
    </source>
</evidence>
<evidence type="ECO:0000256" key="3">
    <source>
        <dbReference type="ARBA" id="ARBA00022679"/>
    </source>
</evidence>
<gene>
    <name evidence="9" type="ORF">HY36_04975</name>
</gene>
<dbReference type="GO" id="GO:0006633">
    <property type="term" value="P:fatty acid biosynthetic process"/>
    <property type="evidence" value="ECO:0007669"/>
    <property type="project" value="TreeGrafter"/>
</dbReference>
<evidence type="ECO:0000256" key="7">
    <source>
        <dbReference type="PIRSR" id="PIRSR000446-1"/>
    </source>
</evidence>
<evidence type="ECO:0000313" key="10">
    <source>
        <dbReference type="Proteomes" id="UP000024547"/>
    </source>
</evidence>
<dbReference type="STRING" id="1280948.HY36_04975"/>
<dbReference type="InterPro" id="IPR050858">
    <property type="entry name" value="Mal-CoA-ACP_Trans/PKS_FabD"/>
</dbReference>
<dbReference type="GO" id="GO:0005829">
    <property type="term" value="C:cytosol"/>
    <property type="evidence" value="ECO:0007669"/>
    <property type="project" value="TreeGrafter"/>
</dbReference>
<accession>A0A059E0G3</accession>
<feature type="active site" evidence="7">
    <location>
        <position position="120"/>
    </location>
</feature>
<dbReference type="InterPro" id="IPR016036">
    <property type="entry name" value="Malonyl_transacylase_ACP-bd"/>
</dbReference>
<keyword evidence="10" id="KW-1185">Reference proteome</keyword>
<dbReference type="Gene3D" id="3.40.366.10">
    <property type="entry name" value="Malonyl-Coenzyme A Acyl Carrier Protein, domain 2"/>
    <property type="match status" value="1"/>
</dbReference>
<dbReference type="PANTHER" id="PTHR42681:SF1">
    <property type="entry name" value="MALONYL-COA-ACYL CARRIER PROTEIN TRANSACYLASE, MITOCHONDRIAL"/>
    <property type="match status" value="1"/>
</dbReference>
<dbReference type="InterPro" id="IPR024925">
    <property type="entry name" value="Malonyl_CoA-ACP_transAc"/>
</dbReference>
<dbReference type="Gene3D" id="3.30.70.250">
    <property type="entry name" value="Malonyl-CoA ACP transacylase, ACP-binding"/>
    <property type="match status" value="1"/>
</dbReference>
<dbReference type="SUPFAM" id="SSF52151">
    <property type="entry name" value="FabD/lysophospholipase-like"/>
    <property type="match status" value="1"/>
</dbReference>